<reference evidence="3 4" key="1">
    <citation type="submission" date="2024-05" db="EMBL/GenBank/DDBJ databases">
        <title>Three bacterial strains, DH-69, EH-24, and ECK-19 isolated from coastal sediments.</title>
        <authorList>
            <person name="Ye Y.-Q."/>
            <person name="Du Z.-J."/>
        </authorList>
    </citation>
    <scope>NUCLEOTIDE SEQUENCE [LARGE SCALE GENOMIC DNA]</scope>
    <source>
        <strain evidence="3 4">ECK-19</strain>
    </source>
</reference>
<keyword evidence="1" id="KW-0175">Coiled coil</keyword>
<protein>
    <submittedName>
        <fullName evidence="3">Universal stress protein</fullName>
    </submittedName>
</protein>
<dbReference type="EMBL" id="JBEHZE010000001">
    <property type="protein sequence ID" value="MEX6632847.1"/>
    <property type="molecule type" value="Genomic_DNA"/>
</dbReference>
<evidence type="ECO:0000256" key="1">
    <source>
        <dbReference type="SAM" id="Coils"/>
    </source>
</evidence>
<dbReference type="RefSeq" id="WP_369312783.1">
    <property type="nucleotide sequence ID" value="NZ_JBEHZE010000001.1"/>
</dbReference>
<comment type="caution">
    <text evidence="3">The sequence shown here is derived from an EMBL/GenBank/DDBJ whole genome shotgun (WGS) entry which is preliminary data.</text>
</comment>
<dbReference type="InterPro" id="IPR014729">
    <property type="entry name" value="Rossmann-like_a/b/a_fold"/>
</dbReference>
<feature type="coiled-coil region" evidence="1">
    <location>
        <begin position="58"/>
        <end position="85"/>
    </location>
</feature>
<dbReference type="Pfam" id="PF00582">
    <property type="entry name" value="Usp"/>
    <property type="match status" value="1"/>
</dbReference>
<proteinExistence type="predicted"/>
<dbReference type="InterPro" id="IPR006016">
    <property type="entry name" value="UspA"/>
</dbReference>
<organism evidence="3 4">
    <name type="scientific">Hyphococcus lacteus</name>
    <dbReference type="NCBI Taxonomy" id="3143536"/>
    <lineage>
        <taxon>Bacteria</taxon>
        <taxon>Pseudomonadati</taxon>
        <taxon>Pseudomonadota</taxon>
        <taxon>Alphaproteobacteria</taxon>
        <taxon>Parvularculales</taxon>
        <taxon>Parvularculaceae</taxon>
        <taxon>Hyphococcus</taxon>
    </lineage>
</organism>
<dbReference type="Gene3D" id="3.40.50.620">
    <property type="entry name" value="HUPs"/>
    <property type="match status" value="1"/>
</dbReference>
<name>A0ABV3Z3N9_9PROT</name>
<gene>
    <name evidence="3" type="ORF">ABFZ84_04735</name>
</gene>
<dbReference type="SUPFAM" id="SSF52402">
    <property type="entry name" value="Adenine nucleotide alpha hydrolases-like"/>
    <property type="match status" value="1"/>
</dbReference>
<evidence type="ECO:0000313" key="4">
    <source>
        <dbReference type="Proteomes" id="UP001560685"/>
    </source>
</evidence>
<sequence>MMNEATSKQDDRIKFLVIANDCPEARLAAFFAGRRAKRSNARVILLSVLEPPEFGHWATVAETMRAEAEEKAQELLREFAAEVKAQSGEDPEEVIREGIDVEEIRKLIDEDPAISILFLGASTETNGPGPLVSSLAQKPAYLAARPIPVTVVPGAMSRDELRRLAG</sequence>
<feature type="domain" description="UspA" evidence="2">
    <location>
        <begin position="14"/>
        <end position="153"/>
    </location>
</feature>
<dbReference type="Proteomes" id="UP001560685">
    <property type="component" value="Unassembled WGS sequence"/>
</dbReference>
<dbReference type="CDD" id="cd00293">
    <property type="entry name" value="USP-like"/>
    <property type="match status" value="1"/>
</dbReference>
<evidence type="ECO:0000313" key="3">
    <source>
        <dbReference type="EMBL" id="MEX6632847.1"/>
    </source>
</evidence>
<accession>A0ABV3Z3N9</accession>
<evidence type="ECO:0000259" key="2">
    <source>
        <dbReference type="Pfam" id="PF00582"/>
    </source>
</evidence>
<keyword evidence="4" id="KW-1185">Reference proteome</keyword>